<dbReference type="EMBL" id="MU003721">
    <property type="protein sequence ID" value="KAF2802727.1"/>
    <property type="molecule type" value="Genomic_DNA"/>
</dbReference>
<accession>A0A6A6Y4K6</accession>
<evidence type="ECO:0000313" key="4">
    <source>
        <dbReference type="Proteomes" id="UP000504636"/>
    </source>
</evidence>
<feature type="transmembrane region" description="Helical" evidence="2">
    <location>
        <begin position="195"/>
        <end position="215"/>
    </location>
</feature>
<keyword evidence="4" id="KW-1185">Reference proteome</keyword>
<dbReference type="Proteomes" id="UP000504636">
    <property type="component" value="Unplaced"/>
</dbReference>
<dbReference type="RefSeq" id="XP_033569691.1">
    <property type="nucleotide sequence ID" value="XM_033726216.1"/>
</dbReference>
<evidence type="ECO:0000313" key="5">
    <source>
        <dbReference type="RefSeq" id="XP_033569691.1"/>
    </source>
</evidence>
<reference evidence="5" key="3">
    <citation type="submission" date="2025-04" db="UniProtKB">
        <authorList>
            <consortium name="RefSeq"/>
        </authorList>
    </citation>
    <scope>IDENTIFICATION</scope>
    <source>
        <strain evidence="5">CBS 304.34</strain>
    </source>
</reference>
<evidence type="ECO:0000256" key="1">
    <source>
        <dbReference type="SAM" id="MobiDB-lite"/>
    </source>
</evidence>
<keyword evidence="2" id="KW-0472">Membrane</keyword>
<keyword evidence="2" id="KW-0812">Transmembrane</keyword>
<evidence type="ECO:0000256" key="2">
    <source>
        <dbReference type="SAM" id="Phobius"/>
    </source>
</evidence>
<feature type="region of interest" description="Disordered" evidence="1">
    <location>
        <begin position="47"/>
        <end position="85"/>
    </location>
</feature>
<dbReference type="AlphaFoldDB" id="A0A6A6Y4K6"/>
<dbReference type="OrthoDB" id="3800531at2759"/>
<proteinExistence type="predicted"/>
<name>A0A6A6Y4K6_9PEZI</name>
<evidence type="ECO:0000313" key="3">
    <source>
        <dbReference type="EMBL" id="KAF2802727.1"/>
    </source>
</evidence>
<dbReference type="GeneID" id="54467109"/>
<gene>
    <name evidence="3 5" type="ORF">BDZ99DRAFT_527163</name>
</gene>
<sequence length="279" mass="30111">MQSQNSFDCKFDYFDISAGGPTPKIVALTVTIIVLTLSIEAAVHSDVNPTSKKKGKTRSSQDELARSESTASDASLSNEESTVTNATAKGKNLRWCNSNPSPTIRANRLILATTLILPLCVAFGFRIAAAAPPDVRYECREVLKSSLQPVWGAIIPLNIIPFIIASVAWIRAFVDCLLIRRGKTLQYPNNIKGSGIGWPPFAPILVPLMGIWGLVKKGAVWMMGSSNLAESATGDIELGGEERVGLVDDFDEAVADEGEEPPAYEAHLRKYETGSEASM</sequence>
<feature type="transmembrane region" description="Helical" evidence="2">
    <location>
        <begin position="109"/>
        <end position="130"/>
    </location>
</feature>
<feature type="transmembrane region" description="Helical" evidence="2">
    <location>
        <begin position="150"/>
        <end position="174"/>
    </location>
</feature>
<organism evidence="3">
    <name type="scientific">Mytilinidion resinicola</name>
    <dbReference type="NCBI Taxonomy" id="574789"/>
    <lineage>
        <taxon>Eukaryota</taxon>
        <taxon>Fungi</taxon>
        <taxon>Dikarya</taxon>
        <taxon>Ascomycota</taxon>
        <taxon>Pezizomycotina</taxon>
        <taxon>Dothideomycetes</taxon>
        <taxon>Pleosporomycetidae</taxon>
        <taxon>Mytilinidiales</taxon>
        <taxon>Mytilinidiaceae</taxon>
        <taxon>Mytilinidion</taxon>
    </lineage>
</organism>
<feature type="compositionally biased region" description="Polar residues" evidence="1">
    <location>
        <begin position="67"/>
        <end position="85"/>
    </location>
</feature>
<keyword evidence="2" id="KW-1133">Transmembrane helix</keyword>
<reference evidence="3 5" key="1">
    <citation type="journal article" date="2020" name="Stud. Mycol.">
        <title>101 Dothideomycetes genomes: a test case for predicting lifestyles and emergence of pathogens.</title>
        <authorList>
            <person name="Haridas S."/>
            <person name="Albert R."/>
            <person name="Binder M."/>
            <person name="Bloem J."/>
            <person name="Labutti K."/>
            <person name="Salamov A."/>
            <person name="Andreopoulos B."/>
            <person name="Baker S."/>
            <person name="Barry K."/>
            <person name="Bills G."/>
            <person name="Bluhm B."/>
            <person name="Cannon C."/>
            <person name="Castanera R."/>
            <person name="Culley D."/>
            <person name="Daum C."/>
            <person name="Ezra D."/>
            <person name="Gonzalez J."/>
            <person name="Henrissat B."/>
            <person name="Kuo A."/>
            <person name="Liang C."/>
            <person name="Lipzen A."/>
            <person name="Lutzoni F."/>
            <person name="Magnuson J."/>
            <person name="Mondo S."/>
            <person name="Nolan M."/>
            <person name="Ohm R."/>
            <person name="Pangilinan J."/>
            <person name="Park H.-J."/>
            <person name="Ramirez L."/>
            <person name="Alfaro M."/>
            <person name="Sun H."/>
            <person name="Tritt A."/>
            <person name="Yoshinaga Y."/>
            <person name="Zwiers L.-H."/>
            <person name="Turgeon B."/>
            <person name="Goodwin S."/>
            <person name="Spatafora J."/>
            <person name="Crous P."/>
            <person name="Grigoriev I."/>
        </authorList>
    </citation>
    <scope>NUCLEOTIDE SEQUENCE</scope>
    <source>
        <strain evidence="3 5">CBS 304.34</strain>
    </source>
</reference>
<protein>
    <submittedName>
        <fullName evidence="3 5">Uncharacterized protein</fullName>
    </submittedName>
</protein>
<reference evidence="5" key="2">
    <citation type="submission" date="2020-04" db="EMBL/GenBank/DDBJ databases">
        <authorList>
            <consortium name="NCBI Genome Project"/>
        </authorList>
    </citation>
    <scope>NUCLEOTIDE SEQUENCE</scope>
    <source>
        <strain evidence="5">CBS 304.34</strain>
    </source>
</reference>